<dbReference type="Pfam" id="PF13537">
    <property type="entry name" value="GATase_7"/>
    <property type="match status" value="1"/>
</dbReference>
<evidence type="ECO:0000313" key="2">
    <source>
        <dbReference type="EMBL" id="EIM72865.1"/>
    </source>
</evidence>
<reference evidence="2 3" key="1">
    <citation type="submission" date="2012-05" db="EMBL/GenBank/DDBJ databases">
        <title>Genome sequence of Nitritalea halalkaliphila LW7.</title>
        <authorList>
            <person name="Jangir P.K."/>
            <person name="Singh A."/>
            <person name="Shivaji S."/>
            <person name="Sharma R."/>
        </authorList>
    </citation>
    <scope>NUCLEOTIDE SEQUENCE [LARGE SCALE GENOMIC DNA]</scope>
    <source>
        <strain evidence="2 3">LW7</strain>
    </source>
</reference>
<dbReference type="STRING" id="1189621.A3SI_19091"/>
<evidence type="ECO:0000259" key="1">
    <source>
        <dbReference type="Pfam" id="PF13537"/>
    </source>
</evidence>
<comment type="caution">
    <text evidence="2">The sequence shown here is derived from an EMBL/GenBank/DDBJ whole genome shotgun (WGS) entry which is preliminary data.</text>
</comment>
<organism evidence="2 3">
    <name type="scientific">Nitritalea halalkaliphila LW7</name>
    <dbReference type="NCBI Taxonomy" id="1189621"/>
    <lineage>
        <taxon>Bacteria</taxon>
        <taxon>Pseudomonadati</taxon>
        <taxon>Bacteroidota</taxon>
        <taxon>Cytophagia</taxon>
        <taxon>Cytophagales</taxon>
        <taxon>Cyclobacteriaceae</taxon>
        <taxon>Nitritalea</taxon>
    </lineage>
</organism>
<protein>
    <submittedName>
        <fullName evidence="2">Asparagine synthase</fullName>
    </submittedName>
</protein>
<gene>
    <name evidence="2" type="ORF">A3SI_19091</name>
</gene>
<proteinExistence type="predicted"/>
<keyword evidence="3" id="KW-1185">Reference proteome</keyword>
<evidence type="ECO:0000313" key="3">
    <source>
        <dbReference type="Proteomes" id="UP000005551"/>
    </source>
</evidence>
<dbReference type="AlphaFoldDB" id="I5BTG3"/>
<accession>I5BTG3</accession>
<dbReference type="InterPro" id="IPR029055">
    <property type="entry name" value="Ntn_hydrolases_N"/>
</dbReference>
<dbReference type="EMBL" id="AJYA01000073">
    <property type="protein sequence ID" value="EIM72865.1"/>
    <property type="molecule type" value="Genomic_DNA"/>
</dbReference>
<sequence length="59" mass="6846">MEKYIIIKRIQDELKISCSTTSDTEVMIESYEKIGDEIVPKWNGIFAAAILILKIMKFH</sequence>
<dbReference type="Proteomes" id="UP000005551">
    <property type="component" value="Unassembled WGS sequence"/>
</dbReference>
<feature type="domain" description="Glutamine amidotransferase type-2" evidence="1">
    <location>
        <begin position="12"/>
        <end position="51"/>
    </location>
</feature>
<dbReference type="SUPFAM" id="SSF56235">
    <property type="entry name" value="N-terminal nucleophile aminohydrolases (Ntn hydrolases)"/>
    <property type="match status" value="1"/>
</dbReference>
<dbReference type="Gene3D" id="3.60.20.10">
    <property type="entry name" value="Glutamine Phosphoribosylpyrophosphate, subunit 1, domain 1"/>
    <property type="match status" value="1"/>
</dbReference>
<dbReference type="InterPro" id="IPR017932">
    <property type="entry name" value="GATase_2_dom"/>
</dbReference>
<name>I5BTG3_9BACT</name>